<evidence type="ECO:0000313" key="2">
    <source>
        <dbReference type="EMBL" id="CAI9533351.1"/>
    </source>
</evidence>
<sequence>TTIFFAPEDTPDHKTHLGFRGRKQEKKNSELMDCRHSTGDDQRLRTQYRR</sequence>
<dbReference type="Proteomes" id="UP001162483">
    <property type="component" value="Unassembled WGS sequence"/>
</dbReference>
<comment type="caution">
    <text evidence="2">The sequence shown here is derived from an EMBL/GenBank/DDBJ whole genome shotgun (WGS) entry which is preliminary data.</text>
</comment>
<feature type="non-terminal residue" evidence="2">
    <location>
        <position position="1"/>
    </location>
</feature>
<evidence type="ECO:0000256" key="1">
    <source>
        <dbReference type="SAM" id="MobiDB-lite"/>
    </source>
</evidence>
<keyword evidence="3" id="KW-1185">Reference proteome</keyword>
<name>A0ABN9ABI2_9NEOB</name>
<proteinExistence type="predicted"/>
<feature type="compositionally biased region" description="Basic and acidic residues" evidence="1">
    <location>
        <begin position="26"/>
        <end position="44"/>
    </location>
</feature>
<dbReference type="EMBL" id="CATNWA010000124">
    <property type="protein sequence ID" value="CAI9533351.1"/>
    <property type="molecule type" value="Genomic_DNA"/>
</dbReference>
<accession>A0ABN9ABI2</accession>
<feature type="region of interest" description="Disordered" evidence="1">
    <location>
        <begin position="1"/>
        <end position="50"/>
    </location>
</feature>
<evidence type="ECO:0000313" key="3">
    <source>
        <dbReference type="Proteomes" id="UP001162483"/>
    </source>
</evidence>
<gene>
    <name evidence="2" type="ORF">SPARVUS_LOCUS347201</name>
</gene>
<protein>
    <submittedName>
        <fullName evidence="2">Uncharacterized protein</fullName>
    </submittedName>
</protein>
<feature type="compositionally biased region" description="Basic residues" evidence="1">
    <location>
        <begin position="16"/>
        <end position="25"/>
    </location>
</feature>
<organism evidence="2 3">
    <name type="scientific">Staurois parvus</name>
    <dbReference type="NCBI Taxonomy" id="386267"/>
    <lineage>
        <taxon>Eukaryota</taxon>
        <taxon>Metazoa</taxon>
        <taxon>Chordata</taxon>
        <taxon>Craniata</taxon>
        <taxon>Vertebrata</taxon>
        <taxon>Euteleostomi</taxon>
        <taxon>Amphibia</taxon>
        <taxon>Batrachia</taxon>
        <taxon>Anura</taxon>
        <taxon>Neobatrachia</taxon>
        <taxon>Ranoidea</taxon>
        <taxon>Ranidae</taxon>
        <taxon>Staurois</taxon>
    </lineage>
</organism>
<reference evidence="2" key="1">
    <citation type="submission" date="2023-05" db="EMBL/GenBank/DDBJ databases">
        <authorList>
            <person name="Stuckert A."/>
        </authorList>
    </citation>
    <scope>NUCLEOTIDE SEQUENCE</scope>
</reference>